<sequence length="287" mass="33451">MCFAFASPPLCRHRDRNRRGTDRHRRTQQPPSQLQYDEPWDEAGWQRWRIQLFDNATASAVIMYLVTATKVANSRSQYKLSTLVRVWQARLGFRYIGRNDRYRNDHVAHTINSTLANGDTRKFMTLLEWLFSNDDSCGGYKSEHNGSTSFLIHKSAALRTICKTQLLHHGSRPNIQHHGHLAPEIEPEPRNRRVPASEASRKPPKLSTRAKRTGRIANLDITTVKPTNQEPFILGRIEEYDKYDKYPKQNTCRLKERTKIVSTAIHQSAHLYECFKYYKGAKKREEE</sequence>
<feature type="region of interest" description="Disordered" evidence="1">
    <location>
        <begin position="13"/>
        <end position="37"/>
    </location>
</feature>
<organism evidence="2 3">
    <name type="scientific">Zopfia rhizophila CBS 207.26</name>
    <dbReference type="NCBI Taxonomy" id="1314779"/>
    <lineage>
        <taxon>Eukaryota</taxon>
        <taxon>Fungi</taxon>
        <taxon>Dikarya</taxon>
        <taxon>Ascomycota</taxon>
        <taxon>Pezizomycotina</taxon>
        <taxon>Dothideomycetes</taxon>
        <taxon>Dothideomycetes incertae sedis</taxon>
        <taxon>Zopfiaceae</taxon>
        <taxon>Zopfia</taxon>
    </lineage>
</organism>
<dbReference type="AlphaFoldDB" id="A0A6A6DP97"/>
<reference evidence="2" key="1">
    <citation type="journal article" date="2020" name="Stud. Mycol.">
        <title>101 Dothideomycetes genomes: a test case for predicting lifestyles and emergence of pathogens.</title>
        <authorList>
            <person name="Haridas S."/>
            <person name="Albert R."/>
            <person name="Binder M."/>
            <person name="Bloem J."/>
            <person name="Labutti K."/>
            <person name="Salamov A."/>
            <person name="Andreopoulos B."/>
            <person name="Baker S."/>
            <person name="Barry K."/>
            <person name="Bills G."/>
            <person name="Bluhm B."/>
            <person name="Cannon C."/>
            <person name="Castanera R."/>
            <person name="Culley D."/>
            <person name="Daum C."/>
            <person name="Ezra D."/>
            <person name="Gonzalez J."/>
            <person name="Henrissat B."/>
            <person name="Kuo A."/>
            <person name="Liang C."/>
            <person name="Lipzen A."/>
            <person name="Lutzoni F."/>
            <person name="Magnuson J."/>
            <person name="Mondo S."/>
            <person name="Nolan M."/>
            <person name="Ohm R."/>
            <person name="Pangilinan J."/>
            <person name="Park H.-J."/>
            <person name="Ramirez L."/>
            <person name="Alfaro M."/>
            <person name="Sun H."/>
            <person name="Tritt A."/>
            <person name="Yoshinaga Y."/>
            <person name="Zwiers L.-H."/>
            <person name="Turgeon B."/>
            <person name="Goodwin S."/>
            <person name="Spatafora J."/>
            <person name="Crous P."/>
            <person name="Grigoriev I."/>
        </authorList>
    </citation>
    <scope>NUCLEOTIDE SEQUENCE</scope>
    <source>
        <strain evidence="2">CBS 207.26</strain>
    </source>
</reference>
<evidence type="ECO:0000313" key="2">
    <source>
        <dbReference type="EMBL" id="KAF2180029.1"/>
    </source>
</evidence>
<proteinExistence type="predicted"/>
<evidence type="ECO:0000256" key="1">
    <source>
        <dbReference type="SAM" id="MobiDB-lite"/>
    </source>
</evidence>
<name>A0A6A6DP97_9PEZI</name>
<feature type="region of interest" description="Disordered" evidence="1">
    <location>
        <begin position="172"/>
        <end position="210"/>
    </location>
</feature>
<feature type="compositionally biased region" description="Basic and acidic residues" evidence="1">
    <location>
        <begin position="181"/>
        <end position="191"/>
    </location>
</feature>
<gene>
    <name evidence="2" type="ORF">K469DRAFT_753553</name>
</gene>
<accession>A0A6A6DP97</accession>
<protein>
    <submittedName>
        <fullName evidence="2">Uncharacterized protein</fullName>
    </submittedName>
</protein>
<dbReference type="Proteomes" id="UP000800200">
    <property type="component" value="Unassembled WGS sequence"/>
</dbReference>
<evidence type="ECO:0000313" key="3">
    <source>
        <dbReference type="Proteomes" id="UP000800200"/>
    </source>
</evidence>
<dbReference type="EMBL" id="ML994660">
    <property type="protein sequence ID" value="KAF2180029.1"/>
    <property type="molecule type" value="Genomic_DNA"/>
</dbReference>
<feature type="compositionally biased region" description="Basic residues" evidence="1">
    <location>
        <begin position="13"/>
        <end position="27"/>
    </location>
</feature>
<keyword evidence="3" id="KW-1185">Reference proteome</keyword>